<evidence type="ECO:0000256" key="1">
    <source>
        <dbReference type="SAM" id="MobiDB-lite"/>
    </source>
</evidence>
<protein>
    <submittedName>
        <fullName evidence="2">Uncharacterized protein</fullName>
    </submittedName>
</protein>
<keyword evidence="3" id="KW-1185">Reference proteome</keyword>
<evidence type="ECO:0000313" key="3">
    <source>
        <dbReference type="Proteomes" id="UP000326678"/>
    </source>
</evidence>
<organism evidence="2 3">
    <name type="scientific">Nostoc sphaeroides CCNUC1</name>
    <dbReference type="NCBI Taxonomy" id="2653204"/>
    <lineage>
        <taxon>Bacteria</taxon>
        <taxon>Bacillati</taxon>
        <taxon>Cyanobacteriota</taxon>
        <taxon>Cyanophyceae</taxon>
        <taxon>Nostocales</taxon>
        <taxon>Nostocaceae</taxon>
        <taxon>Nostoc</taxon>
    </lineage>
</organism>
<accession>A0A5P8W971</accession>
<dbReference type="AlphaFoldDB" id="A0A5P8W971"/>
<evidence type="ECO:0000313" key="2">
    <source>
        <dbReference type="EMBL" id="QFS48746.1"/>
    </source>
</evidence>
<feature type="compositionally biased region" description="Low complexity" evidence="1">
    <location>
        <begin position="28"/>
        <end position="37"/>
    </location>
</feature>
<sequence>MGHWAWRRDLFNIPPYPPHLPVGERSRTTSPSSPSSPNTVQLSPKILVETRNFASLQV</sequence>
<dbReference type="EMBL" id="CP045226">
    <property type="protein sequence ID" value="QFS48746.1"/>
    <property type="molecule type" value="Genomic_DNA"/>
</dbReference>
<feature type="region of interest" description="Disordered" evidence="1">
    <location>
        <begin position="15"/>
        <end position="44"/>
    </location>
</feature>
<name>A0A5P8W971_9NOSO</name>
<dbReference type="KEGG" id="nsh:GXM_06240"/>
<reference evidence="2 3" key="1">
    <citation type="submission" date="2019-10" db="EMBL/GenBank/DDBJ databases">
        <title>Genomic and transcriptomic insights into the perfect genentic adaptation of a filamentous nitrogen-fixing cyanobacterium to rice fields.</title>
        <authorList>
            <person name="Chen Z."/>
        </authorList>
    </citation>
    <scope>NUCLEOTIDE SEQUENCE [LARGE SCALE GENOMIC DNA]</scope>
    <source>
        <strain evidence="2">CCNUC1</strain>
    </source>
</reference>
<proteinExistence type="predicted"/>
<gene>
    <name evidence="2" type="ORF">GXM_06240</name>
</gene>
<dbReference type="Proteomes" id="UP000326678">
    <property type="component" value="Chromosome Gxm1"/>
</dbReference>